<dbReference type="EMBL" id="PCVN01000015">
    <property type="protein sequence ID" value="PIQ74722.1"/>
    <property type="molecule type" value="Genomic_DNA"/>
</dbReference>
<dbReference type="GO" id="GO:0009055">
    <property type="term" value="F:electron transfer activity"/>
    <property type="evidence" value="ECO:0007669"/>
    <property type="project" value="InterPro"/>
</dbReference>
<dbReference type="InterPro" id="IPR013985">
    <property type="entry name" value="Ald_Fedxn_OxRdtase_dom3"/>
</dbReference>
<dbReference type="InterPro" id="IPR051919">
    <property type="entry name" value="W-dependent_AOR"/>
</dbReference>
<feature type="domain" description="Aldehyde ferredoxin oxidoreductase C-terminal" evidence="1">
    <location>
        <begin position="3"/>
        <end position="133"/>
    </location>
</feature>
<accession>A0A2H0KRE7</accession>
<dbReference type="Gene3D" id="1.10.599.10">
    <property type="entry name" value="Aldehyde Ferredoxin Oxidoreductase Protein, subunit A, domain 3"/>
    <property type="match status" value="1"/>
</dbReference>
<organism evidence="2 3">
    <name type="scientific">Candidatus Portnoybacteria bacterium CG11_big_fil_rev_8_21_14_0_20_44_10</name>
    <dbReference type="NCBI Taxonomy" id="1974818"/>
    <lineage>
        <taxon>Bacteria</taxon>
        <taxon>Candidatus Portnoyibacteriota</taxon>
    </lineage>
</organism>
<dbReference type="GO" id="GO:0051536">
    <property type="term" value="F:iron-sulfur cluster binding"/>
    <property type="evidence" value="ECO:0007669"/>
    <property type="project" value="InterPro"/>
</dbReference>
<gene>
    <name evidence="2" type="ORF">COV85_00560</name>
</gene>
<dbReference type="PANTHER" id="PTHR30038">
    <property type="entry name" value="ALDEHYDE FERREDOXIN OXIDOREDUCTASE"/>
    <property type="match status" value="1"/>
</dbReference>
<evidence type="ECO:0000313" key="3">
    <source>
        <dbReference type="Proteomes" id="UP000231550"/>
    </source>
</evidence>
<dbReference type="InterPro" id="IPR001203">
    <property type="entry name" value="OxRdtase_Ald_Fedxn_C"/>
</dbReference>
<protein>
    <submittedName>
        <fullName evidence="2">Aldehyde:ferredoxin oxidoreductase</fullName>
    </submittedName>
</protein>
<feature type="non-terminal residue" evidence="2">
    <location>
        <position position="1"/>
    </location>
</feature>
<dbReference type="PANTHER" id="PTHR30038:SF0">
    <property type="entry name" value="TUNGSTEN-CONTAINING ALDEHYDE FERREDOXIN OXIDOREDUCTASE"/>
    <property type="match status" value="1"/>
</dbReference>
<name>A0A2H0KRE7_9BACT</name>
<sequence>TQHVNWYAQYFSALTGKTVTPEDLLLMSERVYTFQRLFNLKMGFGRREHDSLPYRAMGPVTVEEYESRAERYDRQLVEKYGVDLIGKSLTDKIALMRKFREAAYEELKNAVYKRRGWTNDGIPTLALVRRLGIDFPDVVELLRQNRVTA</sequence>
<dbReference type="Pfam" id="PF01314">
    <property type="entry name" value="AFOR_C"/>
    <property type="match status" value="1"/>
</dbReference>
<proteinExistence type="predicted"/>
<reference evidence="2 3" key="1">
    <citation type="submission" date="2017-09" db="EMBL/GenBank/DDBJ databases">
        <title>Depth-based differentiation of microbial function through sediment-hosted aquifers and enrichment of novel symbionts in the deep terrestrial subsurface.</title>
        <authorList>
            <person name="Probst A.J."/>
            <person name="Ladd B."/>
            <person name="Jarett J.K."/>
            <person name="Geller-Mcgrath D.E."/>
            <person name="Sieber C.M."/>
            <person name="Emerson J.B."/>
            <person name="Anantharaman K."/>
            <person name="Thomas B.C."/>
            <person name="Malmstrom R."/>
            <person name="Stieglmeier M."/>
            <person name="Klingl A."/>
            <person name="Woyke T."/>
            <person name="Ryan C.M."/>
            <person name="Banfield J.F."/>
        </authorList>
    </citation>
    <scope>NUCLEOTIDE SEQUENCE [LARGE SCALE GENOMIC DNA]</scope>
    <source>
        <strain evidence="2">CG11_big_fil_rev_8_21_14_0_20_44_10</strain>
    </source>
</reference>
<dbReference type="InterPro" id="IPR036021">
    <property type="entry name" value="Tungsten_al_ferr_oxy-like_C"/>
</dbReference>
<dbReference type="AlphaFoldDB" id="A0A2H0KRE7"/>
<dbReference type="GO" id="GO:0016625">
    <property type="term" value="F:oxidoreductase activity, acting on the aldehyde or oxo group of donors, iron-sulfur protein as acceptor"/>
    <property type="evidence" value="ECO:0007669"/>
    <property type="project" value="InterPro"/>
</dbReference>
<comment type="caution">
    <text evidence="2">The sequence shown here is derived from an EMBL/GenBank/DDBJ whole genome shotgun (WGS) entry which is preliminary data.</text>
</comment>
<dbReference type="SUPFAM" id="SSF48310">
    <property type="entry name" value="Aldehyde ferredoxin oxidoreductase, C-terminal domains"/>
    <property type="match status" value="1"/>
</dbReference>
<evidence type="ECO:0000313" key="2">
    <source>
        <dbReference type="EMBL" id="PIQ74722.1"/>
    </source>
</evidence>
<dbReference type="Proteomes" id="UP000231550">
    <property type="component" value="Unassembled WGS sequence"/>
</dbReference>
<evidence type="ECO:0000259" key="1">
    <source>
        <dbReference type="Pfam" id="PF01314"/>
    </source>
</evidence>